<sequence>MKEFLGECVGVVVKQGPLGPDHFWYSLLVEDDGNWFPLRGDLDTAWISDMTKQLKKAKKYVNKKKKKLEHNEQ</sequence>
<proteinExistence type="predicted"/>
<comment type="caution">
    <text evidence="1">The sequence shown here is derived from an EMBL/GenBank/DDBJ whole genome shotgun (WGS) entry which is preliminary data.</text>
</comment>
<name>X0S7Y8_9ZZZZ</name>
<dbReference type="EMBL" id="BARS01009253">
    <property type="protein sequence ID" value="GAF72037.1"/>
    <property type="molecule type" value="Genomic_DNA"/>
</dbReference>
<evidence type="ECO:0000313" key="1">
    <source>
        <dbReference type="EMBL" id="GAF72037.1"/>
    </source>
</evidence>
<organism evidence="1">
    <name type="scientific">marine sediment metagenome</name>
    <dbReference type="NCBI Taxonomy" id="412755"/>
    <lineage>
        <taxon>unclassified sequences</taxon>
        <taxon>metagenomes</taxon>
        <taxon>ecological metagenomes</taxon>
    </lineage>
</organism>
<reference evidence="1" key="1">
    <citation type="journal article" date="2014" name="Front. Microbiol.">
        <title>High frequency of phylogenetically diverse reductive dehalogenase-homologous genes in deep subseafloor sedimentary metagenomes.</title>
        <authorList>
            <person name="Kawai M."/>
            <person name="Futagami T."/>
            <person name="Toyoda A."/>
            <person name="Takaki Y."/>
            <person name="Nishi S."/>
            <person name="Hori S."/>
            <person name="Arai W."/>
            <person name="Tsubouchi T."/>
            <person name="Morono Y."/>
            <person name="Uchiyama I."/>
            <person name="Ito T."/>
            <person name="Fujiyama A."/>
            <person name="Inagaki F."/>
            <person name="Takami H."/>
        </authorList>
    </citation>
    <scope>NUCLEOTIDE SEQUENCE</scope>
    <source>
        <strain evidence="1">Expedition CK06-06</strain>
    </source>
</reference>
<accession>X0S7Y8</accession>
<protein>
    <submittedName>
        <fullName evidence="1">Uncharacterized protein</fullName>
    </submittedName>
</protein>
<dbReference type="AlphaFoldDB" id="X0S7Y8"/>
<gene>
    <name evidence="1" type="ORF">S01H1_17440</name>
</gene>